<sequence>MENLLKSILFAAVLSISSIAQAQTPERVKLSQTAGEFTQTELTLEAGKQYIFEVTNEGVDHELGFVIAPKGKTDQKNHIPEAYLKKTINDGETAESKTVTLEKGEYVYFCPLNPTPQYSIMVK</sequence>
<organism evidence="3 4">
    <name type="scientific">Fulvivirga lutea</name>
    <dbReference type="NCBI Taxonomy" id="2810512"/>
    <lineage>
        <taxon>Bacteria</taxon>
        <taxon>Pseudomonadati</taxon>
        <taxon>Bacteroidota</taxon>
        <taxon>Cytophagia</taxon>
        <taxon>Cytophagales</taxon>
        <taxon>Fulvivirgaceae</taxon>
        <taxon>Fulvivirga</taxon>
    </lineage>
</organism>
<dbReference type="EMBL" id="CP070608">
    <property type="protein sequence ID" value="QSE97466.1"/>
    <property type="molecule type" value="Genomic_DNA"/>
</dbReference>
<feature type="chain" id="PRO_5037640100" evidence="1">
    <location>
        <begin position="23"/>
        <end position="123"/>
    </location>
</feature>
<dbReference type="RefSeq" id="WP_205721977.1">
    <property type="nucleotide sequence ID" value="NZ_CP070608.1"/>
</dbReference>
<evidence type="ECO:0000259" key="2">
    <source>
        <dbReference type="Pfam" id="PF13473"/>
    </source>
</evidence>
<dbReference type="KEGG" id="fuv:JR347_18100"/>
<reference evidence="3" key="1">
    <citation type="submission" date="2021-02" db="EMBL/GenBank/DDBJ databases">
        <title>Fulvivirga sp. S481 isolated from sea water.</title>
        <authorList>
            <person name="Bae S.S."/>
            <person name="Baek K."/>
        </authorList>
    </citation>
    <scope>NUCLEOTIDE SEQUENCE</scope>
    <source>
        <strain evidence="3">S481</strain>
    </source>
</reference>
<accession>A0A975A137</accession>
<evidence type="ECO:0000313" key="3">
    <source>
        <dbReference type="EMBL" id="QSE97466.1"/>
    </source>
</evidence>
<feature type="signal peptide" evidence="1">
    <location>
        <begin position="1"/>
        <end position="22"/>
    </location>
</feature>
<keyword evidence="1" id="KW-0732">Signal</keyword>
<feature type="domain" description="EfeO-type cupredoxin-like" evidence="2">
    <location>
        <begin position="8"/>
        <end position="118"/>
    </location>
</feature>
<dbReference type="SUPFAM" id="SSF49503">
    <property type="entry name" value="Cupredoxins"/>
    <property type="match status" value="1"/>
</dbReference>
<dbReference type="InterPro" id="IPR028096">
    <property type="entry name" value="EfeO_Cupredoxin"/>
</dbReference>
<dbReference type="Pfam" id="PF13473">
    <property type="entry name" value="Cupredoxin_1"/>
    <property type="match status" value="1"/>
</dbReference>
<name>A0A975A137_9BACT</name>
<keyword evidence="4" id="KW-1185">Reference proteome</keyword>
<gene>
    <name evidence="3" type="ORF">JR347_18100</name>
</gene>
<dbReference type="AlphaFoldDB" id="A0A975A137"/>
<evidence type="ECO:0000313" key="4">
    <source>
        <dbReference type="Proteomes" id="UP000662783"/>
    </source>
</evidence>
<dbReference type="Proteomes" id="UP000662783">
    <property type="component" value="Chromosome"/>
</dbReference>
<dbReference type="InterPro" id="IPR008972">
    <property type="entry name" value="Cupredoxin"/>
</dbReference>
<evidence type="ECO:0000256" key="1">
    <source>
        <dbReference type="SAM" id="SignalP"/>
    </source>
</evidence>
<dbReference type="Gene3D" id="2.60.40.420">
    <property type="entry name" value="Cupredoxins - blue copper proteins"/>
    <property type="match status" value="1"/>
</dbReference>
<proteinExistence type="predicted"/>
<protein>
    <submittedName>
        <fullName evidence="3">Cupredoxin domain-containing protein</fullName>
    </submittedName>
</protein>